<comment type="caution">
    <text evidence="2">The sequence shown here is derived from an EMBL/GenBank/DDBJ whole genome shotgun (WGS) entry which is preliminary data.</text>
</comment>
<accession>A0A101LWY2</accession>
<protein>
    <submittedName>
        <fullName evidence="2">Uncharacterized protein</fullName>
    </submittedName>
</protein>
<keyword evidence="1" id="KW-0472">Membrane</keyword>
<reference evidence="2" key="1">
    <citation type="journal article" date="2015" name="Genome Biol. Evol.">
        <title>Organellar Genomes of White Spruce (Picea glauca): Assembly and Annotation.</title>
        <authorList>
            <person name="Jackman S.D."/>
            <person name="Warren R.L."/>
            <person name="Gibb E.A."/>
            <person name="Vandervalk B.P."/>
            <person name="Mohamadi H."/>
            <person name="Chu J."/>
            <person name="Raymond A."/>
            <person name="Pleasance S."/>
            <person name="Coope R."/>
            <person name="Wildung M.R."/>
            <person name="Ritland C.E."/>
            <person name="Bousquet J."/>
            <person name="Jones S.J."/>
            <person name="Bohlmann J."/>
            <person name="Birol I."/>
        </authorList>
    </citation>
    <scope>NUCLEOTIDE SEQUENCE [LARGE SCALE GENOMIC DNA]</scope>
    <source>
        <tissue evidence="2">Flushing bud</tissue>
    </source>
</reference>
<keyword evidence="2" id="KW-0496">Mitochondrion</keyword>
<proteinExistence type="predicted"/>
<geneLocation type="mitochondrion" evidence="2"/>
<keyword evidence="1" id="KW-1133">Transmembrane helix</keyword>
<keyword evidence="1" id="KW-0812">Transmembrane</keyword>
<evidence type="ECO:0000256" key="1">
    <source>
        <dbReference type="SAM" id="Phobius"/>
    </source>
</evidence>
<evidence type="ECO:0000313" key="2">
    <source>
        <dbReference type="EMBL" id="KUM46693.1"/>
    </source>
</evidence>
<organism evidence="2">
    <name type="scientific">Picea glauca</name>
    <name type="common">White spruce</name>
    <name type="synonym">Pinus glauca</name>
    <dbReference type="NCBI Taxonomy" id="3330"/>
    <lineage>
        <taxon>Eukaryota</taxon>
        <taxon>Viridiplantae</taxon>
        <taxon>Streptophyta</taxon>
        <taxon>Embryophyta</taxon>
        <taxon>Tracheophyta</taxon>
        <taxon>Spermatophyta</taxon>
        <taxon>Pinopsida</taxon>
        <taxon>Pinidae</taxon>
        <taxon>Conifers I</taxon>
        <taxon>Pinales</taxon>
        <taxon>Pinaceae</taxon>
        <taxon>Picea</taxon>
    </lineage>
</organism>
<name>A0A101LWY2_PICGL</name>
<sequence>MVPPAAFINGSPGFHHRYFHQLSLDTVHLIKVFLFLSTPLTTSTLLLMLLLRLYKFLLFIRCTHEPMIYRLVYEILTYKS</sequence>
<dbReference type="EMBL" id="LKAM01000010">
    <property type="protein sequence ID" value="KUM46693.1"/>
    <property type="molecule type" value="Genomic_DNA"/>
</dbReference>
<gene>
    <name evidence="2" type="ORF">ABT39_MTgene1373</name>
</gene>
<feature type="transmembrane region" description="Helical" evidence="1">
    <location>
        <begin position="32"/>
        <end position="51"/>
    </location>
</feature>
<dbReference type="AlphaFoldDB" id="A0A101LWY2"/>